<dbReference type="SUPFAM" id="SSF51182">
    <property type="entry name" value="RmlC-like cupins"/>
    <property type="match status" value="1"/>
</dbReference>
<gene>
    <name evidence="5" type="ORF">GA0061102_1003158</name>
</gene>
<dbReference type="Gene3D" id="2.60.120.10">
    <property type="entry name" value="Jelly Rolls"/>
    <property type="match status" value="1"/>
</dbReference>
<dbReference type="STRING" id="411945.GA0061102_1003158"/>
<dbReference type="InterPro" id="IPR014710">
    <property type="entry name" value="RmlC-like_jellyroll"/>
</dbReference>
<dbReference type="AlphaFoldDB" id="A0A1C3UFB6"/>
<evidence type="ECO:0000313" key="5">
    <source>
        <dbReference type="EMBL" id="SCB14163.1"/>
    </source>
</evidence>
<dbReference type="Gene3D" id="1.10.10.60">
    <property type="entry name" value="Homeodomain-like"/>
    <property type="match status" value="1"/>
</dbReference>
<dbReference type="InterPro" id="IPR020449">
    <property type="entry name" value="Tscrpt_reg_AraC-type_HTH"/>
</dbReference>
<dbReference type="GO" id="GO:0003700">
    <property type="term" value="F:DNA-binding transcription factor activity"/>
    <property type="evidence" value="ECO:0007669"/>
    <property type="project" value="InterPro"/>
</dbReference>
<protein>
    <submittedName>
        <fullName evidence="5">AraC family transcriptional regulator, transcriptional activator of pobA</fullName>
    </submittedName>
</protein>
<name>A0A1C3UFB6_9HYPH</name>
<evidence type="ECO:0000259" key="4">
    <source>
        <dbReference type="PROSITE" id="PS01124"/>
    </source>
</evidence>
<evidence type="ECO:0000313" key="6">
    <source>
        <dbReference type="Proteomes" id="UP000199435"/>
    </source>
</evidence>
<dbReference type="GO" id="GO:0043565">
    <property type="term" value="F:sequence-specific DNA binding"/>
    <property type="evidence" value="ECO:0007669"/>
    <property type="project" value="InterPro"/>
</dbReference>
<dbReference type="Proteomes" id="UP000199435">
    <property type="component" value="Unassembled WGS sequence"/>
</dbReference>
<dbReference type="EMBL" id="FMAH01000003">
    <property type="protein sequence ID" value="SCB14163.1"/>
    <property type="molecule type" value="Genomic_DNA"/>
</dbReference>
<reference evidence="6" key="1">
    <citation type="submission" date="2016-08" db="EMBL/GenBank/DDBJ databases">
        <authorList>
            <person name="Varghese N."/>
            <person name="Submissions Spin"/>
        </authorList>
    </citation>
    <scope>NUCLEOTIDE SEQUENCE [LARGE SCALE GENOMIC DNA]</scope>
    <source>
        <strain evidence="6">HAMBI 2971</strain>
    </source>
</reference>
<dbReference type="SMART" id="SM00342">
    <property type="entry name" value="HTH_ARAC"/>
    <property type="match status" value="1"/>
</dbReference>
<dbReference type="InterPro" id="IPR018062">
    <property type="entry name" value="HTH_AraC-typ_CS"/>
</dbReference>
<organism evidence="5 6">
    <name type="scientific">Rhizobium miluonense</name>
    <dbReference type="NCBI Taxonomy" id="411945"/>
    <lineage>
        <taxon>Bacteria</taxon>
        <taxon>Pseudomonadati</taxon>
        <taxon>Pseudomonadota</taxon>
        <taxon>Alphaproteobacteria</taxon>
        <taxon>Hyphomicrobiales</taxon>
        <taxon>Rhizobiaceae</taxon>
        <taxon>Rhizobium/Agrobacterium group</taxon>
        <taxon>Rhizobium</taxon>
    </lineage>
</organism>
<evidence type="ECO:0000256" key="2">
    <source>
        <dbReference type="ARBA" id="ARBA00023125"/>
    </source>
</evidence>
<dbReference type="PANTHER" id="PTHR43280">
    <property type="entry name" value="ARAC-FAMILY TRANSCRIPTIONAL REGULATOR"/>
    <property type="match status" value="1"/>
</dbReference>
<dbReference type="PROSITE" id="PS01124">
    <property type="entry name" value="HTH_ARAC_FAMILY_2"/>
    <property type="match status" value="1"/>
</dbReference>
<dbReference type="InterPro" id="IPR011051">
    <property type="entry name" value="RmlC_Cupin_sf"/>
</dbReference>
<keyword evidence="6" id="KW-1185">Reference proteome</keyword>
<proteinExistence type="predicted"/>
<evidence type="ECO:0000256" key="1">
    <source>
        <dbReference type="ARBA" id="ARBA00023015"/>
    </source>
</evidence>
<dbReference type="PROSITE" id="PS00041">
    <property type="entry name" value="HTH_ARAC_FAMILY_1"/>
    <property type="match status" value="1"/>
</dbReference>
<keyword evidence="3" id="KW-0804">Transcription</keyword>
<dbReference type="InterPro" id="IPR018060">
    <property type="entry name" value="HTH_AraC"/>
</dbReference>
<dbReference type="PANTHER" id="PTHR43280:SF32">
    <property type="entry name" value="TRANSCRIPTIONAL REGULATORY PROTEIN"/>
    <property type="match status" value="1"/>
</dbReference>
<keyword evidence="2" id="KW-0238">DNA-binding</keyword>
<feature type="domain" description="HTH araC/xylS-type" evidence="4">
    <location>
        <begin position="209"/>
        <end position="307"/>
    </location>
</feature>
<dbReference type="SUPFAM" id="SSF46689">
    <property type="entry name" value="Homeodomain-like"/>
    <property type="match status" value="1"/>
</dbReference>
<dbReference type="Pfam" id="PF12833">
    <property type="entry name" value="HTH_18"/>
    <property type="match status" value="1"/>
</dbReference>
<accession>A0A1C3UFB6</accession>
<dbReference type="InterPro" id="IPR009057">
    <property type="entry name" value="Homeodomain-like_sf"/>
</dbReference>
<evidence type="ECO:0000256" key="3">
    <source>
        <dbReference type="ARBA" id="ARBA00023163"/>
    </source>
</evidence>
<dbReference type="PRINTS" id="PR00032">
    <property type="entry name" value="HTHARAC"/>
</dbReference>
<sequence length="320" mass="36002">MLRRRRNCSHGQRRQFAGTFSGMSQKNEIPNFFVYGEPSRVLDVGFLHVETVMDRKTLHFGHVASHKHPSMGQITYWFKGGGHYRIEDSTWNFSAPTISFVPSNIIHGFDVDDQSDAIVVSVSDDTLKALALQVDLSLDTPTFLTGRPEDPSWKRVDALLEMVSAEYTDRGGQSEKVMLGLIGVVLSLMGRLGGSVALPAASPTLALALSLRSAVDRHYRSDWPVGRYVELLATTPHLLDKAAREIFGLTVKELLLERRLLEAKRLLMFTIRSIEDIGREVGFEDPAYFSRFFRKRIGEAPAAWRRRNLERNPTDGNVEA</sequence>
<keyword evidence="1" id="KW-0805">Transcription regulation</keyword>